<dbReference type="EMBL" id="KB445648">
    <property type="protein sequence ID" value="EMD61279.1"/>
    <property type="molecule type" value="Genomic_DNA"/>
</dbReference>
<dbReference type="AlphaFoldDB" id="M2R200"/>
<protein>
    <submittedName>
        <fullName evidence="1">Uncharacterized protein</fullName>
    </submittedName>
</protein>
<evidence type="ECO:0000313" key="2">
    <source>
        <dbReference type="Proteomes" id="UP000016934"/>
    </source>
</evidence>
<dbReference type="GeneID" id="19132200"/>
<accession>M2R200</accession>
<gene>
    <name evidence="1" type="ORF">COCSADRAFT_162756</name>
</gene>
<dbReference type="Proteomes" id="UP000016934">
    <property type="component" value="Unassembled WGS sequence"/>
</dbReference>
<evidence type="ECO:0000313" key="1">
    <source>
        <dbReference type="EMBL" id="EMD61279.1"/>
    </source>
</evidence>
<dbReference type="HOGENOM" id="CLU_1896032_0_0_1"/>
<organism evidence="1 2">
    <name type="scientific">Cochliobolus sativus (strain ND90Pr / ATCC 201652)</name>
    <name type="common">Common root rot and spot blotch fungus</name>
    <name type="synonym">Bipolaris sorokiniana</name>
    <dbReference type="NCBI Taxonomy" id="665912"/>
    <lineage>
        <taxon>Eukaryota</taxon>
        <taxon>Fungi</taxon>
        <taxon>Dikarya</taxon>
        <taxon>Ascomycota</taxon>
        <taxon>Pezizomycotina</taxon>
        <taxon>Dothideomycetes</taxon>
        <taxon>Pleosporomycetidae</taxon>
        <taxon>Pleosporales</taxon>
        <taxon>Pleosporineae</taxon>
        <taxon>Pleosporaceae</taxon>
        <taxon>Bipolaris</taxon>
    </lineage>
</organism>
<proteinExistence type="predicted"/>
<dbReference type="KEGG" id="bsc:COCSADRAFT_162756"/>
<dbReference type="STRING" id="665912.M2R200"/>
<name>M2R200_COCSN</name>
<reference evidence="2" key="2">
    <citation type="journal article" date="2013" name="PLoS Genet.">
        <title>Comparative genome structure, secondary metabolite, and effector coding capacity across Cochliobolus pathogens.</title>
        <authorList>
            <person name="Condon B.J."/>
            <person name="Leng Y."/>
            <person name="Wu D."/>
            <person name="Bushley K.E."/>
            <person name="Ohm R.A."/>
            <person name="Otillar R."/>
            <person name="Martin J."/>
            <person name="Schackwitz W."/>
            <person name="Grimwood J."/>
            <person name="MohdZainudin N."/>
            <person name="Xue C."/>
            <person name="Wang R."/>
            <person name="Manning V.A."/>
            <person name="Dhillon B."/>
            <person name="Tu Z.J."/>
            <person name="Steffenson B.J."/>
            <person name="Salamov A."/>
            <person name="Sun H."/>
            <person name="Lowry S."/>
            <person name="LaButti K."/>
            <person name="Han J."/>
            <person name="Copeland A."/>
            <person name="Lindquist E."/>
            <person name="Barry K."/>
            <person name="Schmutz J."/>
            <person name="Baker S.E."/>
            <person name="Ciuffetti L.M."/>
            <person name="Grigoriev I.V."/>
            <person name="Zhong S."/>
            <person name="Turgeon B.G."/>
        </authorList>
    </citation>
    <scope>NUCLEOTIDE SEQUENCE [LARGE SCALE GENOMIC DNA]</scope>
    <source>
        <strain evidence="2">ND90Pr / ATCC 201652</strain>
    </source>
</reference>
<sequence length="134" mass="15457">MTKLVYSIPKEFQEWYNKSKFLKIQGFSFHDVFRDSSERVSFQSTSQPANMDDYIFGSFLSCFNDTVVRKSLRLMVTANGRVRMIPEKARKGDLVVVLLGCNVPVLLRRSSTAEENTYTLVGERFLDEAKRTLL</sequence>
<reference evidence="1 2" key="1">
    <citation type="journal article" date="2012" name="PLoS Pathog.">
        <title>Diverse lifestyles and strategies of plant pathogenesis encoded in the genomes of eighteen Dothideomycetes fungi.</title>
        <authorList>
            <person name="Ohm R.A."/>
            <person name="Feau N."/>
            <person name="Henrissat B."/>
            <person name="Schoch C.L."/>
            <person name="Horwitz B.A."/>
            <person name="Barry K.W."/>
            <person name="Condon B.J."/>
            <person name="Copeland A.C."/>
            <person name="Dhillon B."/>
            <person name="Glaser F."/>
            <person name="Hesse C.N."/>
            <person name="Kosti I."/>
            <person name="LaButti K."/>
            <person name="Lindquist E.A."/>
            <person name="Lucas S."/>
            <person name="Salamov A.A."/>
            <person name="Bradshaw R.E."/>
            <person name="Ciuffetti L."/>
            <person name="Hamelin R.C."/>
            <person name="Kema G.H.J."/>
            <person name="Lawrence C."/>
            <person name="Scott J.A."/>
            <person name="Spatafora J.W."/>
            <person name="Turgeon B.G."/>
            <person name="de Wit P.J.G.M."/>
            <person name="Zhong S."/>
            <person name="Goodwin S.B."/>
            <person name="Grigoriev I.V."/>
        </authorList>
    </citation>
    <scope>NUCLEOTIDE SEQUENCE [LARGE SCALE GENOMIC DNA]</scope>
    <source>
        <strain evidence="2">ND90Pr / ATCC 201652</strain>
    </source>
</reference>
<dbReference type="RefSeq" id="XP_007702671.1">
    <property type="nucleotide sequence ID" value="XM_007704481.1"/>
</dbReference>
<dbReference type="OrthoDB" id="3686495at2759"/>
<dbReference type="Pfam" id="PF26639">
    <property type="entry name" value="Het-6_barrel"/>
    <property type="match status" value="1"/>
</dbReference>
<keyword evidence="2" id="KW-1185">Reference proteome</keyword>